<accession>A0A5S9MDF6</accession>
<sequence>MWLISLQDKTEYVVKSPKTAREESEFVFGIKMIYGVDDRTVQEHIDQINQKLSHMNSSFHIPEVVRKVKKAGRHFLCNGKSRRNNLYIFFWGRSSDFYKDYGRKLAQLHSYRIDFFGGAVYGAEKKHLREFHAVLKRLYPNS</sequence>
<dbReference type="AlphaFoldDB" id="A0A5S9MDF6"/>
<dbReference type="Proteomes" id="UP000464658">
    <property type="component" value="Chromosome"/>
</dbReference>
<reference evidence="1 2" key="1">
    <citation type="submission" date="2019-12" db="EMBL/GenBank/DDBJ databases">
        <title>Full genome sequence of a Bacillus safensis strain isolated from commercially available natto in Indonesia.</title>
        <authorList>
            <person name="Yoshida M."/>
            <person name="Uomi M."/>
            <person name="Waturangi D."/>
            <person name="Ekaputri J.J."/>
            <person name="Setiamarga D.H.E."/>
        </authorList>
    </citation>
    <scope>NUCLEOTIDE SEQUENCE [LARGE SCALE GENOMIC DNA]</scope>
    <source>
        <strain evidence="1 2">IDN1</strain>
    </source>
</reference>
<evidence type="ECO:0000313" key="1">
    <source>
        <dbReference type="EMBL" id="BBP91520.1"/>
    </source>
</evidence>
<evidence type="ECO:0000313" key="2">
    <source>
        <dbReference type="Proteomes" id="UP000464658"/>
    </source>
</evidence>
<proteinExistence type="predicted"/>
<dbReference type="EMBL" id="AP021906">
    <property type="protein sequence ID" value="BBP91520.1"/>
    <property type="molecule type" value="Genomic_DNA"/>
</dbReference>
<organism evidence="1 2">
    <name type="scientific">Bacillus safensis</name>
    <dbReference type="NCBI Taxonomy" id="561879"/>
    <lineage>
        <taxon>Bacteria</taxon>
        <taxon>Bacillati</taxon>
        <taxon>Bacillota</taxon>
        <taxon>Bacilli</taxon>
        <taxon>Bacillales</taxon>
        <taxon>Bacillaceae</taxon>
        <taxon>Bacillus</taxon>
    </lineage>
</organism>
<protein>
    <submittedName>
        <fullName evidence="1">Uncharacterized protein</fullName>
    </submittedName>
</protein>
<name>A0A5S9MDF6_BACIA</name>
<gene>
    <name evidence="1" type="ORF">BsIDN1_51380</name>
</gene>